<protein>
    <submittedName>
        <fullName evidence="2">Reverse transcriptase domain-containing protein</fullName>
    </submittedName>
</protein>
<dbReference type="Pfam" id="PF00078">
    <property type="entry name" value="RVT_1"/>
    <property type="match status" value="1"/>
</dbReference>
<organism evidence="2 3">
    <name type="scientific">Collinsella aerofaciens</name>
    <dbReference type="NCBI Taxonomy" id="74426"/>
    <lineage>
        <taxon>Bacteria</taxon>
        <taxon>Bacillati</taxon>
        <taxon>Actinomycetota</taxon>
        <taxon>Coriobacteriia</taxon>
        <taxon>Coriobacteriales</taxon>
        <taxon>Coriobacteriaceae</taxon>
        <taxon>Collinsella</taxon>
    </lineage>
</organism>
<dbReference type="InterPro" id="IPR000477">
    <property type="entry name" value="RT_dom"/>
</dbReference>
<keyword evidence="2" id="KW-0695">RNA-directed DNA polymerase</keyword>
<dbReference type="AlphaFoldDB" id="A0AAW6AH28"/>
<name>A0AAW6AH28_9ACTN</name>
<dbReference type="GO" id="GO:0003964">
    <property type="term" value="F:RNA-directed DNA polymerase activity"/>
    <property type="evidence" value="ECO:0007669"/>
    <property type="project" value="UniProtKB-KW"/>
</dbReference>
<dbReference type="Proteomes" id="UP001212741">
    <property type="component" value="Unassembled WGS sequence"/>
</dbReference>
<sequence>MTEFDIARIPRYSSKSSYAHFDHRVSFADVQDKILDPGYVSHHAFYPLISNEIIAVRYRGGKRSCKVRNIAYASHFDHRVFQYYSYLWSDLYNKRAIAEEFNEVAVAYRSSLSSDSAVTAASNISSAKKAFDYIREQDSAFVLTGDFESFFDNLNHVHLMTSLRSLFPSGRLPDDHYQVIKNILRYSCWPIADLAARHELPWPSIDPTREKMISEVAIELRFKSIRELNKLDVILPKSEFLANKSKVITRPWKRTGIGLGIPQGLAASGVLANIYMADIDMKVRLAVERVGGLYLRYCDDFIVAVPKSGFDALVEAINLMADVDSVKLQPEKTKAFRVDSDGVAQLDFESVRAGKVYPYSGVHPAQKVSFLGFDFDGRVVRLRQSTVGRYHKRLREAATAIGRSNQGEGRHASKKRVSALYQHYSPLGIRGRRLCPSADADSSAFFRYGNFLSYAARAQKAFPNDPITPDEAKIYRKIKRLSAR</sequence>
<evidence type="ECO:0000313" key="2">
    <source>
        <dbReference type="EMBL" id="MDB1838102.1"/>
    </source>
</evidence>
<keyword evidence="2" id="KW-0548">Nucleotidyltransferase</keyword>
<keyword evidence="2" id="KW-0808">Transferase</keyword>
<dbReference type="SUPFAM" id="SSF56672">
    <property type="entry name" value="DNA/RNA polymerases"/>
    <property type="match status" value="1"/>
</dbReference>
<proteinExistence type="predicted"/>
<accession>A0AAW6AH28</accession>
<dbReference type="InterPro" id="IPR043502">
    <property type="entry name" value="DNA/RNA_pol_sf"/>
</dbReference>
<dbReference type="EMBL" id="JAQLEC010000001">
    <property type="protein sequence ID" value="MDB1838102.1"/>
    <property type="molecule type" value="Genomic_DNA"/>
</dbReference>
<dbReference type="RefSeq" id="WP_271733366.1">
    <property type="nucleotide sequence ID" value="NZ_JAQLEA010000003.1"/>
</dbReference>
<gene>
    <name evidence="2" type="ORF">PMW86_00635</name>
</gene>
<reference evidence="2" key="1">
    <citation type="submission" date="2023-01" db="EMBL/GenBank/DDBJ databases">
        <title>Human gut microbiome strain richness.</title>
        <authorList>
            <person name="Chen-Liaw A."/>
        </authorList>
    </citation>
    <scope>NUCLEOTIDE SEQUENCE</scope>
    <source>
        <strain evidence="2">D54st1_D6_D54t1_190329</strain>
    </source>
</reference>
<evidence type="ECO:0000313" key="3">
    <source>
        <dbReference type="Proteomes" id="UP001212741"/>
    </source>
</evidence>
<evidence type="ECO:0000259" key="1">
    <source>
        <dbReference type="PROSITE" id="PS50878"/>
    </source>
</evidence>
<feature type="domain" description="Reverse transcriptase" evidence="1">
    <location>
        <begin position="1"/>
        <end position="375"/>
    </location>
</feature>
<dbReference type="PROSITE" id="PS50878">
    <property type="entry name" value="RT_POL"/>
    <property type="match status" value="1"/>
</dbReference>
<comment type="caution">
    <text evidence="2">The sequence shown here is derived from an EMBL/GenBank/DDBJ whole genome shotgun (WGS) entry which is preliminary data.</text>
</comment>